<dbReference type="Pfam" id="PF12327">
    <property type="entry name" value="FtsZ_C"/>
    <property type="match status" value="1"/>
</dbReference>
<dbReference type="InterPro" id="IPR018316">
    <property type="entry name" value="Tubulin/FtsZ_2-layer-sand-dom"/>
</dbReference>
<dbReference type="InterPro" id="IPR008280">
    <property type="entry name" value="Tub_FtsZ_C"/>
</dbReference>
<dbReference type="EMBL" id="VOLR01000025">
    <property type="protein sequence ID" value="TWX56115.1"/>
    <property type="molecule type" value="Genomic_DNA"/>
</dbReference>
<comment type="similarity">
    <text evidence="1 4 5">Belongs to the FtsZ family.</text>
</comment>
<evidence type="ECO:0000259" key="6">
    <source>
        <dbReference type="SMART" id="SM00864"/>
    </source>
</evidence>
<evidence type="ECO:0000256" key="3">
    <source>
        <dbReference type="ARBA" id="ARBA00023134"/>
    </source>
</evidence>
<dbReference type="Proteomes" id="UP000321525">
    <property type="component" value="Unassembled WGS sequence"/>
</dbReference>
<dbReference type="GO" id="GO:0032153">
    <property type="term" value="C:cell division site"/>
    <property type="evidence" value="ECO:0007669"/>
    <property type="project" value="UniProtKB-UniRule"/>
</dbReference>
<protein>
    <recommendedName>
        <fullName evidence="4 5">Cell division protein FtsZ</fullName>
    </recommendedName>
</protein>
<keyword evidence="4" id="KW-0963">Cytoplasm</keyword>
<dbReference type="PRINTS" id="PR00423">
    <property type="entry name" value="CELLDVISFTSZ"/>
</dbReference>
<evidence type="ECO:0000256" key="5">
    <source>
        <dbReference type="RuleBase" id="RU000631"/>
    </source>
</evidence>
<dbReference type="CDD" id="cd02201">
    <property type="entry name" value="FtsZ_type1"/>
    <property type="match status" value="1"/>
</dbReference>
<evidence type="ECO:0000313" key="9">
    <source>
        <dbReference type="EMBL" id="TWX65137.1"/>
    </source>
</evidence>
<dbReference type="GO" id="GO:0005525">
    <property type="term" value="F:GTP binding"/>
    <property type="evidence" value="ECO:0007669"/>
    <property type="project" value="UniProtKB-UniRule"/>
</dbReference>
<comment type="caution">
    <text evidence="9">The sequence shown here is derived from an EMBL/GenBank/DDBJ whole genome shotgun (WGS) entry which is preliminary data.</text>
</comment>
<dbReference type="Proteomes" id="UP000321917">
    <property type="component" value="Unassembled WGS sequence"/>
</dbReference>
<dbReference type="PANTHER" id="PTHR30314">
    <property type="entry name" value="CELL DIVISION PROTEIN FTSZ-RELATED"/>
    <property type="match status" value="1"/>
</dbReference>
<accession>A0A5C6Q987</accession>
<dbReference type="InterPro" id="IPR045061">
    <property type="entry name" value="FtsZ/CetZ"/>
</dbReference>
<keyword evidence="4 5" id="KW-0132">Cell division</keyword>
<dbReference type="PROSITE" id="PS51257">
    <property type="entry name" value="PROKAR_LIPOPROTEIN"/>
    <property type="match status" value="1"/>
</dbReference>
<evidence type="ECO:0000256" key="1">
    <source>
        <dbReference type="ARBA" id="ARBA00009690"/>
    </source>
</evidence>
<evidence type="ECO:0000256" key="2">
    <source>
        <dbReference type="ARBA" id="ARBA00022741"/>
    </source>
</evidence>
<dbReference type="SUPFAM" id="SSF55307">
    <property type="entry name" value="Tubulin C-terminal domain-like"/>
    <property type="match status" value="1"/>
</dbReference>
<reference evidence="9 11" key="1">
    <citation type="submission" date="2019-07" db="EMBL/GenBank/DDBJ databases">
        <title>Genomes of sea-ice associated Colwellia species.</title>
        <authorList>
            <person name="Bowman J.P."/>
        </authorList>
    </citation>
    <scope>NUCLEOTIDE SEQUENCE [LARGE SCALE GENOMIC DNA]</scope>
    <source>
        <strain evidence="8 10">ACAM 607</strain>
        <strain evidence="9 11">IC036</strain>
    </source>
</reference>
<dbReference type="GO" id="GO:0043093">
    <property type="term" value="P:FtsZ-dependent cytokinesis"/>
    <property type="evidence" value="ECO:0007669"/>
    <property type="project" value="UniProtKB-UniRule"/>
</dbReference>
<dbReference type="InterPro" id="IPR024757">
    <property type="entry name" value="FtsZ_C"/>
</dbReference>
<dbReference type="Gene3D" id="3.40.50.1440">
    <property type="entry name" value="Tubulin/FtsZ, GTPase domain"/>
    <property type="match status" value="1"/>
</dbReference>
<dbReference type="InterPro" id="IPR000158">
    <property type="entry name" value="Cell_div_FtsZ"/>
</dbReference>
<dbReference type="GO" id="GO:0051258">
    <property type="term" value="P:protein polymerization"/>
    <property type="evidence" value="ECO:0007669"/>
    <property type="project" value="UniProtKB-UniRule"/>
</dbReference>
<dbReference type="Pfam" id="PF00091">
    <property type="entry name" value="Tubulin"/>
    <property type="match status" value="1"/>
</dbReference>
<dbReference type="GO" id="GO:0000917">
    <property type="term" value="P:division septum assembly"/>
    <property type="evidence" value="ECO:0007669"/>
    <property type="project" value="UniProtKB-KW"/>
</dbReference>
<evidence type="ECO:0000313" key="8">
    <source>
        <dbReference type="EMBL" id="TWX56115.1"/>
    </source>
</evidence>
<keyword evidence="10" id="KW-1185">Reference proteome</keyword>
<name>A0A5C6Q987_9GAMM</name>
<dbReference type="AlphaFoldDB" id="A0A5C6Q987"/>
<dbReference type="PROSITE" id="PS01135">
    <property type="entry name" value="FTSZ_2"/>
    <property type="match status" value="1"/>
</dbReference>
<dbReference type="GO" id="GO:0005737">
    <property type="term" value="C:cytoplasm"/>
    <property type="evidence" value="ECO:0007669"/>
    <property type="project" value="UniProtKB-SubCell"/>
</dbReference>
<feature type="domain" description="Tubulin/FtsZ 2-layer sandwich" evidence="7">
    <location>
        <begin position="207"/>
        <end position="327"/>
    </location>
</feature>
<dbReference type="HAMAP" id="MF_00909">
    <property type="entry name" value="FtsZ"/>
    <property type="match status" value="1"/>
</dbReference>
<dbReference type="SMART" id="SM00864">
    <property type="entry name" value="Tubulin"/>
    <property type="match status" value="1"/>
</dbReference>
<keyword evidence="4 5" id="KW-0131">Cell cycle</keyword>
<dbReference type="PANTHER" id="PTHR30314:SF3">
    <property type="entry name" value="MITOCHONDRIAL DIVISION PROTEIN FSZA"/>
    <property type="match status" value="1"/>
</dbReference>
<proteinExistence type="inferred from homology"/>
<evidence type="ECO:0000313" key="10">
    <source>
        <dbReference type="Proteomes" id="UP000321525"/>
    </source>
</evidence>
<feature type="domain" description="Tubulin/FtsZ GTPase" evidence="6">
    <location>
        <begin position="12"/>
        <end position="205"/>
    </location>
</feature>
<feature type="binding site" evidence="4">
    <location>
        <position position="143"/>
    </location>
    <ligand>
        <name>GTP</name>
        <dbReference type="ChEBI" id="CHEBI:37565"/>
    </ligand>
</feature>
<comment type="function">
    <text evidence="4 5">Essential cell division protein that forms a contractile ring structure (Z ring) at the future cell division site. The regulation of the ring assembly controls the timing and the location of cell division. One of the functions of the FtsZ ring is to recruit other cell division proteins to the septum to produce a new cell wall between the dividing cells. Binds GTP and shows GTPase activity.</text>
</comment>
<dbReference type="EMBL" id="VOLQ01000025">
    <property type="protein sequence ID" value="TWX65137.1"/>
    <property type="molecule type" value="Genomic_DNA"/>
</dbReference>
<gene>
    <name evidence="4" type="primary">ftsZ</name>
    <name evidence="8" type="ORF">ESZ26_15630</name>
    <name evidence="9" type="ORF">ESZ27_12950</name>
</gene>
<dbReference type="InterPro" id="IPR036525">
    <property type="entry name" value="Tubulin/FtsZ_GTPase_sf"/>
</dbReference>
<dbReference type="InterPro" id="IPR020805">
    <property type="entry name" value="Cell_div_FtsZ_CS"/>
</dbReference>
<feature type="binding site" evidence="4">
    <location>
        <begin position="108"/>
        <end position="110"/>
    </location>
    <ligand>
        <name>GTP</name>
        <dbReference type="ChEBI" id="CHEBI:37565"/>
    </ligand>
</feature>
<dbReference type="OrthoDB" id="9813375at2"/>
<keyword evidence="4 5" id="KW-0717">Septation</keyword>
<comment type="subcellular location">
    <subcellularLocation>
        <location evidence="4">Cytoplasm</location>
    </subcellularLocation>
    <text evidence="4">Assembles at midcell at the inner surface of the cytoplasmic membrane.</text>
</comment>
<comment type="subunit">
    <text evidence="4">Homodimer. Polymerizes to form a dynamic ring structure in a strictly GTP-dependent manner. Interacts directly with several other division proteins.</text>
</comment>
<feature type="binding site" evidence="4">
    <location>
        <position position="139"/>
    </location>
    <ligand>
        <name>GTP</name>
        <dbReference type="ChEBI" id="CHEBI:37565"/>
    </ligand>
</feature>
<evidence type="ECO:0000259" key="7">
    <source>
        <dbReference type="SMART" id="SM00865"/>
    </source>
</evidence>
<dbReference type="SMART" id="SM00865">
    <property type="entry name" value="Tubulin_C"/>
    <property type="match status" value="1"/>
</dbReference>
<evidence type="ECO:0000256" key="4">
    <source>
        <dbReference type="HAMAP-Rule" id="MF_00909"/>
    </source>
</evidence>
<sequence>MKELLTSRPGLLITVIGVGGCGCNTINMLHENNLSSMVNLIAVNTDLAVLNHSTVESKILIGQNLTNGYGAGADPAIGLKAAEESEEVLKAAIEDSDIVIITAGFGGGTGTGASPFIAKLARDLDINCLAVVTLPFGSESKMRMDYATAGIELIKEPAQAYITLSNDLLLKGLGENIGLFSAFKQSNDVLNNLLTALVQMLTQTGHMNVDINDFARILSFEGESVLGVGKAETEEDAFAALEQALNNPLVSAENIDSAQGIIIHICCKKDDIKLSTYDGLVNNVRKKLKHDSALIVAGVSLDPELTTELTILIIASGISTKALPNQKSPTALNELGESYVGDDLSFISDHEHLEFLTNSPSFTDIPAIVRKLQRLNQSI</sequence>
<dbReference type="GO" id="GO:0003924">
    <property type="term" value="F:GTPase activity"/>
    <property type="evidence" value="ECO:0007669"/>
    <property type="project" value="UniProtKB-UniRule"/>
</dbReference>
<comment type="caution">
    <text evidence="4">Lacks conserved residue(s) required for the propagation of feature annotation.</text>
</comment>
<dbReference type="RefSeq" id="WP_146800394.1">
    <property type="nucleotide sequence ID" value="NZ_VOLP01000024.1"/>
</dbReference>
<keyword evidence="2 4" id="KW-0547">Nucleotide-binding</keyword>
<dbReference type="InterPro" id="IPR003008">
    <property type="entry name" value="Tubulin_FtsZ_GTPase"/>
</dbReference>
<feature type="binding site" evidence="4">
    <location>
        <position position="187"/>
    </location>
    <ligand>
        <name>GTP</name>
        <dbReference type="ChEBI" id="CHEBI:37565"/>
    </ligand>
</feature>
<organism evidence="9 11">
    <name type="scientific">Colwellia hornerae</name>
    <dbReference type="NCBI Taxonomy" id="89402"/>
    <lineage>
        <taxon>Bacteria</taxon>
        <taxon>Pseudomonadati</taxon>
        <taxon>Pseudomonadota</taxon>
        <taxon>Gammaproteobacteria</taxon>
        <taxon>Alteromonadales</taxon>
        <taxon>Colwelliaceae</taxon>
        <taxon>Colwellia</taxon>
    </lineage>
</organism>
<dbReference type="SUPFAM" id="SSF52490">
    <property type="entry name" value="Tubulin nucleotide-binding domain-like"/>
    <property type="match status" value="1"/>
</dbReference>
<evidence type="ECO:0000313" key="11">
    <source>
        <dbReference type="Proteomes" id="UP000321917"/>
    </source>
</evidence>
<keyword evidence="3 4" id="KW-0342">GTP-binding</keyword>